<dbReference type="Proteomes" id="UP000266723">
    <property type="component" value="Unassembled WGS sequence"/>
</dbReference>
<dbReference type="EMBL" id="QGKV02000297">
    <property type="protein sequence ID" value="KAF3605750.1"/>
    <property type="molecule type" value="Genomic_DNA"/>
</dbReference>
<feature type="compositionally biased region" description="Basic residues" evidence="1">
    <location>
        <begin position="47"/>
        <end position="56"/>
    </location>
</feature>
<comment type="caution">
    <text evidence="2">The sequence shown here is derived from an EMBL/GenBank/DDBJ whole genome shotgun (WGS) entry which is preliminary data.</text>
</comment>
<evidence type="ECO:0000313" key="3">
    <source>
        <dbReference type="Proteomes" id="UP000266723"/>
    </source>
</evidence>
<gene>
    <name evidence="2" type="ORF">DY000_02049354</name>
</gene>
<accession>A0ABQ7ES03</accession>
<protein>
    <submittedName>
        <fullName evidence="2">Uncharacterized protein</fullName>
    </submittedName>
</protein>
<name>A0ABQ7ES03_BRACR</name>
<feature type="region of interest" description="Disordered" evidence="1">
    <location>
        <begin position="1"/>
        <end position="56"/>
    </location>
</feature>
<feature type="compositionally biased region" description="Basic and acidic residues" evidence="1">
    <location>
        <begin position="29"/>
        <end position="43"/>
    </location>
</feature>
<evidence type="ECO:0000313" key="2">
    <source>
        <dbReference type="EMBL" id="KAF3605750.1"/>
    </source>
</evidence>
<reference evidence="2 3" key="1">
    <citation type="journal article" date="2020" name="BMC Genomics">
        <title>Intraspecific diversification of the crop wild relative Brassica cretica Lam. using demographic model selection.</title>
        <authorList>
            <person name="Kioukis A."/>
            <person name="Michalopoulou V.A."/>
            <person name="Briers L."/>
            <person name="Pirintsos S."/>
            <person name="Studholme D.J."/>
            <person name="Pavlidis P."/>
            <person name="Sarris P.F."/>
        </authorList>
    </citation>
    <scope>NUCLEOTIDE SEQUENCE [LARGE SCALE GENOMIC DNA]</scope>
    <source>
        <strain evidence="3">cv. PFS-1207/04</strain>
    </source>
</reference>
<proteinExistence type="predicted"/>
<evidence type="ECO:0000256" key="1">
    <source>
        <dbReference type="SAM" id="MobiDB-lite"/>
    </source>
</evidence>
<keyword evidence="3" id="KW-1185">Reference proteome</keyword>
<organism evidence="2 3">
    <name type="scientific">Brassica cretica</name>
    <name type="common">Mustard</name>
    <dbReference type="NCBI Taxonomy" id="69181"/>
    <lineage>
        <taxon>Eukaryota</taxon>
        <taxon>Viridiplantae</taxon>
        <taxon>Streptophyta</taxon>
        <taxon>Embryophyta</taxon>
        <taxon>Tracheophyta</taxon>
        <taxon>Spermatophyta</taxon>
        <taxon>Magnoliopsida</taxon>
        <taxon>eudicotyledons</taxon>
        <taxon>Gunneridae</taxon>
        <taxon>Pentapetalae</taxon>
        <taxon>rosids</taxon>
        <taxon>malvids</taxon>
        <taxon>Brassicales</taxon>
        <taxon>Brassicaceae</taxon>
        <taxon>Brassiceae</taxon>
        <taxon>Brassica</taxon>
    </lineage>
</organism>
<sequence>MPKIDSARINALRPQPKPSANPPETTSTHSEDAPKPMEVDKAPMGRTLRKRKEKVA</sequence>